<evidence type="ECO:0000256" key="1">
    <source>
        <dbReference type="ARBA" id="ARBA00000826"/>
    </source>
</evidence>
<sequence length="734" mass="84304">MAHVQRTDTKGKRGLALEQLASPGHRRCSAETPVITNSSGARLVRSEEAMAGVEEDGAAVPEFKSLVQMDPYLKPYVKDFKRRYELFQKHLLLLEEAEGGLDQFTRSYNSFGVQRLPDNSLFFREWAPAAEALFLTGDFNGWDKFSHPYAKKEFGKWELTIPPRNDKSPAVAHGSKLKVVVHTKDGERLYQEKAVIYDWVHWDPPHHYQVIHPRPKKPSSLRIYEAHVGIASPEGKIASYTNFTTNVLPRIKELGYNCIQLMAIMEHAYYASFGYQITSFFAASSRYGTPEELKELIDVAHSLGIMVLLDVVHSHASNNTEDGLNHFDGSDSCFFHAPPRGEHSLWDSRLFNYSSWEVQRFLLSNLRWWMEEYGFDGFRFDGVTSMLYHHHGIGTGFSGGYSEYFGLQVDEDSLVYLMLANHILHDLYPDCITVAEDVSGMPALCRGLEEGGLGFDYRLAMAIPDKWIQILKERKDEDWDMGNIVFTLTNRRYGEKCIAYAESHDQALVGDKTLAFWLMDKEMYTSMSSLIPMNSIIDRGIQLHKMIRLITHSLGGEGYLNFIGNEFGHPEWLDFPRAGNNESYHYARRQFNLVESDQLRYSQLYRFDRDMNWTEDKYGWLAAPPAFVSAKHQEDKVIVFDRARVVFVLNFHPSKSYQDYRVAVEVPGKYKIKLDSDLGIYGGHGRLDHNTDFFSEPQPYNGRNHSIKVNVNTQYCTFLSSRSKSFNRCRLQGK</sequence>
<comment type="pathway">
    <text evidence="6">Glycan biosynthesis.</text>
</comment>
<evidence type="ECO:0000256" key="2">
    <source>
        <dbReference type="ARBA" id="ARBA00009000"/>
    </source>
</evidence>
<dbReference type="Proteomes" id="UP000694523">
    <property type="component" value="Unplaced"/>
</dbReference>
<dbReference type="PANTHER" id="PTHR43651">
    <property type="entry name" value="1,4-ALPHA-GLUCAN-BRANCHING ENZYME"/>
    <property type="match status" value="1"/>
</dbReference>
<dbReference type="FunFam" id="2.60.40.1180:FF:000003">
    <property type="entry name" value="1,4-alpha-glucan-branching enzyme, chloroplastic/amyloplastic"/>
    <property type="match status" value="1"/>
</dbReference>
<comment type="similarity">
    <text evidence="2">Belongs to the glycosyl hydrolase 13 family. GlgB subfamily.</text>
</comment>
<dbReference type="SUPFAM" id="SSF81296">
    <property type="entry name" value="E set domains"/>
    <property type="match status" value="1"/>
</dbReference>
<dbReference type="SUPFAM" id="SSF51445">
    <property type="entry name" value="(Trans)glycosidases"/>
    <property type="match status" value="1"/>
</dbReference>
<feature type="active site" description="Proton donor" evidence="7">
    <location>
        <position position="436"/>
    </location>
</feature>
<evidence type="ECO:0000256" key="6">
    <source>
        <dbReference type="ARBA" id="ARBA00060592"/>
    </source>
</evidence>
<dbReference type="Pfam" id="PF00128">
    <property type="entry name" value="Alpha-amylase"/>
    <property type="match status" value="1"/>
</dbReference>
<evidence type="ECO:0000259" key="8">
    <source>
        <dbReference type="SMART" id="SM00642"/>
    </source>
</evidence>
<dbReference type="Ensembl" id="ENSNMLT00000012107.1">
    <property type="protein sequence ID" value="ENSNMLP00000010700.1"/>
    <property type="gene ID" value="ENSNMLG00000005206.1"/>
</dbReference>
<dbReference type="GO" id="GO:0003844">
    <property type="term" value="F:1,4-alpha-glucan branching enzyme activity"/>
    <property type="evidence" value="ECO:0007669"/>
    <property type="project" value="UniProtKB-EC"/>
</dbReference>
<dbReference type="FunFam" id="3.20.20.80:FF:000001">
    <property type="entry name" value="1,4-alpha-glucan branching enzyme"/>
    <property type="match status" value="1"/>
</dbReference>
<protein>
    <recommendedName>
        <fullName evidence="3">1,4-alpha-glucan branching enzyme</fullName>
        <ecNumber evidence="3">2.4.1.18</ecNumber>
    </recommendedName>
</protein>
<accession>A0A8C6SZG1</accession>
<dbReference type="InterPro" id="IPR037439">
    <property type="entry name" value="Branching_enzy"/>
</dbReference>
<keyword evidence="4" id="KW-0328">Glycosyltransferase</keyword>
<reference evidence="9" key="1">
    <citation type="submission" date="2025-08" db="UniProtKB">
        <authorList>
            <consortium name="Ensembl"/>
        </authorList>
    </citation>
    <scope>IDENTIFICATION</scope>
</reference>
<dbReference type="Gene3D" id="3.20.20.80">
    <property type="entry name" value="Glycosidases"/>
    <property type="match status" value="1"/>
</dbReference>
<organism evidence="9 10">
    <name type="scientific">Neogobius melanostomus</name>
    <name type="common">round goby</name>
    <dbReference type="NCBI Taxonomy" id="47308"/>
    <lineage>
        <taxon>Eukaryota</taxon>
        <taxon>Metazoa</taxon>
        <taxon>Chordata</taxon>
        <taxon>Craniata</taxon>
        <taxon>Vertebrata</taxon>
        <taxon>Euteleostomi</taxon>
        <taxon>Actinopterygii</taxon>
        <taxon>Neopterygii</taxon>
        <taxon>Teleostei</taxon>
        <taxon>Neoteleostei</taxon>
        <taxon>Acanthomorphata</taxon>
        <taxon>Gobiaria</taxon>
        <taxon>Gobiiformes</taxon>
        <taxon>Gobioidei</taxon>
        <taxon>Gobiidae</taxon>
        <taxon>Benthophilinae</taxon>
        <taxon>Neogobiini</taxon>
        <taxon>Neogobius</taxon>
    </lineage>
</organism>
<name>A0A8C6SZG1_9GOBI</name>
<dbReference type="GO" id="GO:0043169">
    <property type="term" value="F:cation binding"/>
    <property type="evidence" value="ECO:0007669"/>
    <property type="project" value="InterPro"/>
</dbReference>
<evidence type="ECO:0000313" key="10">
    <source>
        <dbReference type="Proteomes" id="UP000694523"/>
    </source>
</evidence>
<dbReference type="AlphaFoldDB" id="A0A8C6SZG1"/>
<dbReference type="CDD" id="cd02854">
    <property type="entry name" value="E_set_GBE_euk_N"/>
    <property type="match status" value="1"/>
</dbReference>
<dbReference type="CDD" id="cd11321">
    <property type="entry name" value="AmyAc_bac_euk_BE"/>
    <property type="match status" value="1"/>
</dbReference>
<dbReference type="SUPFAM" id="SSF51011">
    <property type="entry name" value="Glycosyl hydrolase domain"/>
    <property type="match status" value="1"/>
</dbReference>
<keyword evidence="10" id="KW-1185">Reference proteome</keyword>
<dbReference type="PANTHER" id="PTHR43651:SF3">
    <property type="entry name" value="1,4-ALPHA-GLUCAN-BRANCHING ENZYME"/>
    <property type="match status" value="1"/>
</dbReference>
<dbReference type="InterPro" id="IPR013780">
    <property type="entry name" value="Glyco_hydro_b"/>
</dbReference>
<evidence type="ECO:0000256" key="3">
    <source>
        <dbReference type="ARBA" id="ARBA00012541"/>
    </source>
</evidence>
<dbReference type="InterPro" id="IPR004193">
    <property type="entry name" value="Glyco_hydro_13_N"/>
</dbReference>
<comment type="catalytic activity">
    <reaction evidence="1">
        <text>Transfers a segment of a (1-&gt;4)-alpha-D-glucan chain to a primary hydroxy group in a similar glucan chain.</text>
        <dbReference type="EC" id="2.4.1.18"/>
    </reaction>
</comment>
<dbReference type="GO" id="GO:0004553">
    <property type="term" value="F:hydrolase activity, hydrolyzing O-glycosyl compounds"/>
    <property type="evidence" value="ECO:0007669"/>
    <property type="project" value="InterPro"/>
</dbReference>
<dbReference type="EC" id="2.4.1.18" evidence="3"/>
<dbReference type="SMART" id="SM00642">
    <property type="entry name" value="Aamy"/>
    <property type="match status" value="1"/>
</dbReference>
<dbReference type="InterPro" id="IPR006048">
    <property type="entry name" value="A-amylase/branching_C"/>
</dbReference>
<reference evidence="9" key="2">
    <citation type="submission" date="2025-09" db="UniProtKB">
        <authorList>
            <consortium name="Ensembl"/>
        </authorList>
    </citation>
    <scope>IDENTIFICATION</scope>
</reference>
<evidence type="ECO:0000313" key="9">
    <source>
        <dbReference type="Ensembl" id="ENSNMLP00000010700.1"/>
    </source>
</evidence>
<feature type="active site" description="Nucleophile" evidence="7">
    <location>
        <position position="381"/>
    </location>
</feature>
<dbReference type="GO" id="GO:0007399">
    <property type="term" value="P:nervous system development"/>
    <property type="evidence" value="ECO:0007669"/>
    <property type="project" value="UniProtKB-ARBA"/>
</dbReference>
<dbReference type="GO" id="GO:0005737">
    <property type="term" value="C:cytoplasm"/>
    <property type="evidence" value="ECO:0007669"/>
    <property type="project" value="TreeGrafter"/>
</dbReference>
<dbReference type="PIRSF" id="PIRSF000463">
    <property type="entry name" value="GlgB"/>
    <property type="match status" value="1"/>
</dbReference>
<proteinExistence type="inferred from homology"/>
<dbReference type="InterPro" id="IPR006047">
    <property type="entry name" value="GH13_cat_dom"/>
</dbReference>
<dbReference type="InterPro" id="IPR013783">
    <property type="entry name" value="Ig-like_fold"/>
</dbReference>
<dbReference type="GO" id="GO:0005978">
    <property type="term" value="P:glycogen biosynthetic process"/>
    <property type="evidence" value="ECO:0007669"/>
    <property type="project" value="InterPro"/>
</dbReference>
<dbReference type="InterPro" id="IPR017853">
    <property type="entry name" value="GH"/>
</dbReference>
<feature type="domain" description="Glycosyl hydrolase family 13 catalytic" evidence="8">
    <location>
        <begin position="218"/>
        <end position="600"/>
    </location>
</feature>
<dbReference type="Gene3D" id="2.60.40.1180">
    <property type="entry name" value="Golgi alpha-mannosidase II"/>
    <property type="match status" value="1"/>
</dbReference>
<dbReference type="Pfam" id="PF02806">
    <property type="entry name" value="Alpha-amylase_C"/>
    <property type="match status" value="1"/>
</dbReference>
<dbReference type="Gene3D" id="2.60.40.10">
    <property type="entry name" value="Immunoglobulins"/>
    <property type="match status" value="1"/>
</dbReference>
<dbReference type="InterPro" id="IPR014756">
    <property type="entry name" value="Ig_E-set"/>
</dbReference>
<keyword evidence="5" id="KW-0808">Transferase</keyword>
<evidence type="ECO:0000256" key="4">
    <source>
        <dbReference type="ARBA" id="ARBA00022676"/>
    </source>
</evidence>
<evidence type="ECO:0000256" key="5">
    <source>
        <dbReference type="ARBA" id="ARBA00022679"/>
    </source>
</evidence>
<evidence type="ECO:0000256" key="7">
    <source>
        <dbReference type="PIRSR" id="PIRSR000463-1"/>
    </source>
</evidence>
<dbReference type="Pfam" id="PF02922">
    <property type="entry name" value="CBM_48"/>
    <property type="match status" value="1"/>
</dbReference>